<sequence length="22" mass="2645">MPMEFEWDANKAKSNLRKHGVR</sequence>
<feature type="region of interest" description="Disordered" evidence="1">
    <location>
        <begin position="1"/>
        <end position="22"/>
    </location>
</feature>
<gene>
    <name evidence="2" type="ORF">G1H61_20520</name>
</gene>
<accession>A0A712HJZ3</accession>
<dbReference type="EMBL" id="DAAOEO010000176">
    <property type="protein sequence ID" value="HAD2720256.1"/>
    <property type="molecule type" value="Genomic_DNA"/>
</dbReference>
<proteinExistence type="predicted"/>
<dbReference type="InterPro" id="IPR038573">
    <property type="entry name" value="BrnT_sf"/>
</dbReference>
<dbReference type="AlphaFoldDB" id="A0A712HJZ3"/>
<comment type="caution">
    <text evidence="2">The sequence shown here is derived from an EMBL/GenBank/DDBJ whole genome shotgun (WGS) entry which is preliminary data.</text>
</comment>
<evidence type="ECO:0000256" key="1">
    <source>
        <dbReference type="SAM" id="MobiDB-lite"/>
    </source>
</evidence>
<protein>
    <submittedName>
        <fullName evidence="2">BrnT family toxin</fullName>
    </submittedName>
</protein>
<reference evidence="2" key="1">
    <citation type="journal article" date="2018" name="Genome Biol.">
        <title>SKESA: strategic k-mer extension for scrupulous assemblies.</title>
        <authorList>
            <person name="Souvorov A."/>
            <person name="Agarwala R."/>
            <person name="Lipman D.J."/>
        </authorList>
    </citation>
    <scope>NUCLEOTIDE SEQUENCE</scope>
    <source>
        <strain evidence="2">Salmonella enterica subsp. enterica</strain>
    </source>
</reference>
<evidence type="ECO:0000313" key="2">
    <source>
        <dbReference type="EMBL" id="HAD2720256.1"/>
    </source>
</evidence>
<reference evidence="2" key="2">
    <citation type="submission" date="2019-01" db="EMBL/GenBank/DDBJ databases">
        <authorList>
            <consortium name="NCBI Pathogen Detection Project"/>
        </authorList>
    </citation>
    <scope>NUCLEOTIDE SEQUENCE</scope>
    <source>
        <strain evidence="2">Salmonella enterica subsp. enterica</strain>
    </source>
</reference>
<feature type="non-terminal residue" evidence="2">
    <location>
        <position position="22"/>
    </location>
</feature>
<dbReference type="Gene3D" id="3.10.450.530">
    <property type="entry name" value="Ribonuclease toxin, BrnT, of type II toxin-antitoxin system"/>
    <property type="match status" value="1"/>
</dbReference>
<organism evidence="2">
    <name type="scientific">Salmonella enterica I</name>
    <dbReference type="NCBI Taxonomy" id="59201"/>
    <lineage>
        <taxon>Bacteria</taxon>
        <taxon>Pseudomonadati</taxon>
        <taxon>Pseudomonadota</taxon>
        <taxon>Gammaproteobacteria</taxon>
        <taxon>Enterobacterales</taxon>
        <taxon>Enterobacteriaceae</taxon>
        <taxon>Salmonella</taxon>
    </lineage>
</organism>
<name>A0A712HJZ3_SALET</name>